<dbReference type="InterPro" id="IPR050708">
    <property type="entry name" value="T6SS_VgrG/RHS"/>
</dbReference>
<keyword evidence="7" id="KW-0812">Transmembrane</keyword>
<comment type="caution">
    <text evidence="9">The sequence shown here is derived from an EMBL/GenBank/DDBJ whole genome shotgun (WGS) entry which is preliminary data.</text>
</comment>
<feature type="transmembrane region" description="Helical" evidence="7">
    <location>
        <begin position="1980"/>
        <end position="2002"/>
    </location>
</feature>
<comment type="subcellular location">
    <subcellularLocation>
        <location evidence="1">Secreted</location>
    </subcellularLocation>
</comment>
<reference evidence="9 10" key="1">
    <citation type="submission" date="2020-05" db="EMBL/GenBank/DDBJ databases">
        <authorList>
            <person name="Whitworth D."/>
        </authorList>
    </citation>
    <scope>NUCLEOTIDE SEQUENCE [LARGE SCALE GENOMIC DNA]</scope>
    <source>
        <strain evidence="9 10">AM005</strain>
    </source>
</reference>
<feature type="transmembrane region" description="Helical" evidence="7">
    <location>
        <begin position="1849"/>
        <end position="1873"/>
    </location>
</feature>
<dbReference type="InterPro" id="IPR003284">
    <property type="entry name" value="Sal_SpvB"/>
</dbReference>
<protein>
    <recommendedName>
        <fullName evidence="8">Teneurin-like YD-shell domain-containing protein</fullName>
    </recommendedName>
</protein>
<feature type="transmembrane region" description="Helical" evidence="7">
    <location>
        <begin position="1885"/>
        <end position="1903"/>
    </location>
</feature>
<evidence type="ECO:0000256" key="6">
    <source>
        <dbReference type="SAM" id="MobiDB-lite"/>
    </source>
</evidence>
<dbReference type="InterPro" id="IPR013517">
    <property type="entry name" value="FG-GAP"/>
</dbReference>
<dbReference type="PANTHER" id="PTHR32305">
    <property type="match status" value="1"/>
</dbReference>
<dbReference type="Gene3D" id="2.180.10.10">
    <property type="entry name" value="RHS repeat-associated core"/>
    <property type="match status" value="2"/>
</dbReference>
<accession>A0A7Y4IDT4</accession>
<evidence type="ECO:0000256" key="3">
    <source>
        <dbReference type="ARBA" id="ARBA00022729"/>
    </source>
</evidence>
<sequence length="2011" mass="218156">MADSTGRLTDQFNVDKDGGAAYAFELKVPPGTAGLAPALGIAYNSGGGDGLLGVGFGLSGLSSITRTGRTVAQDGRHGSVNYDLDDRFILDGQRLMAVSGAYGQPQAVYHTEIQTWRKVIPHYPSGWDVQRGPQSFTVLTRDGQTWEYGATVDSRVPASSSVPAIRLWSLNRVTDRHGNFMTVTYELDLQNNAHYPKLIEYTDNIKSPIAKKRQVRFGFTDRPEVATTYVGGHPIRITRLLSQVETFVADTLVRTYRFEYQPSKATHRPLLQTVSTEARDTSLPRTAFTWQGQAESDPTLLQPSRALGKNLPGGLRIPMSVSGNGLTDVLHAYPVNQQLRLELYLSTRTGLDGPHAVDLGGTPLVWGGIFCPLDVDADGRMDLVYAVNNGGKLGLTLFKATERNGRWTLVREGPVNGAGPDNLIWGGRLLALDVDGDGRSDLVYATNNASTLKLDVLYSNGRVFTPSSHGPTTTSLPFGGHLLPLDVDGNGQMDLVYATNAGGFLALTWLKAEPERGGFQPQSTPLLPSGTRIPWGGSLIPIHLNGDGQVDLVNPYTDGNTLHLRALHNTGKGFVIQDMGSTGLQFGATIPQLMPADVTGSGRDDLVIVGEHRRDGAPRPQRLAVLVNEGGTLRFHAKVSQVPDFVTVGESTMALGLTGVGKADVLHVDGSGTVHLLAATPEYPDLMASVTNGLGGRFELSYKPLTDDTVYRRETPDAEQVDTQSLFSNQLSGATYALAANPASQTGTAGMSFASRSVQYPRYVVSAYTQVFSPSQQYAHTFSYAGARLNIQGRGWLGFASWNKTDPHTGPAGVVTETRYHQEFPRTYAVKTQTVRRASDRALMVQSEYDYSTPASAGVHQLQTTAVRKKLYTFATSDTPDCVRIKTFQYDDYGNATSITHSTTGAPSAPLHTLQVFENDVAKHRFGFLTERRLSADPAGNQTLRWERMTLDPVTWDVKTHSRWSSGDTWQRYSYQYDDWGNQTRIEDPGNGVITYHYDATYHTFPSKRVLPPTVSGRAVEIEFQYNAATGVLTSQTQPNGAREVHQHDGLGRPVESQRTSPGGSLVATMRIERGQDSTGRYRKTLTRQEWDRDVWSARTEYVDGFGRVTRTVNQGQENGALVGRAILEDTVLDAHDQPVEQTLPYFSGDTPKRAQALAYDEYERVVRRETSSADSTPHVTTYAYPRANRVVLTEGATSQEPRSRTLTHGFYGDTECLEELQDHRGNATRFTHDALGRRLSATDPKVETHFTYDGLDRHTRITTGSGSTTFTRETYAYQDDQRAWTHTDGTGRVTTFRHDALRRLTSKQVGNEQTHYTYDEQTGPHSLGLLTGVQLPDGSAYAYGHDADGNTTSVKLTLDGTDYTLSQDFTPHRLVSRIIYPDATKTEVRYQRDALQRLLKVTEGGVEHLVQSDFTANGAPRVARYGNGVRTAWTYTADGHLLTQDVFDKDECPVSATTLEWDAFWQVGAIRDRLEPPQSQTFGYDALGQLVKAQGGSYGVQEFAYDGACSLTRKAGLTMERSGHQISGGFSPASSDALHTRYDENGSLVELRYQGVTTHFSYDGERRLQQVGEVRFTYDQDGRRLTKTEPGSTTYYVAPCFEVVAFANGARQHTRYVLEGEQLVATVTRVESGTPPKGQTGVPSPGTRYFHVSNTRSTTLVTNEQGQVSSAMDYDPFGTPKLRTGSDDFRRKYTGLELDSTGLYYASSRYYSPLLGGFITADTQLGAPEEHTGAYNRYAYVLNDPMTLLDPSGFGLFGSIKNFFTNTLPNWVSKNWEEIVSYAVDIALIAGGIALSFVPGLQGVAAVAVGMAVGGLVGAGLGGLAYNISTSATGKEFSWAGWGTQVGIGAAAGAIAGGFSAAGELAATGLNLATRSMMNIGLRAGVDLIGGAVSGLASQMIGNAVAGAPLGADLTFAAVFGGAGGAIGSVVATGGKATLSRIARSLDDLDGLADGLRKTVYNVASGPTMQLEIEGMRKLVALSLGGTFGTALGYTLSYLHAEQYLLPGMK</sequence>
<evidence type="ECO:0000259" key="8">
    <source>
        <dbReference type="Pfam" id="PF25023"/>
    </source>
</evidence>
<dbReference type="EMBL" id="JABFNT010000006">
    <property type="protein sequence ID" value="NOJ77229.1"/>
    <property type="molecule type" value="Genomic_DNA"/>
</dbReference>
<dbReference type="InterPro" id="IPR022385">
    <property type="entry name" value="Rhs_assc_core"/>
</dbReference>
<evidence type="ECO:0000256" key="5">
    <source>
        <dbReference type="ARBA" id="ARBA00023026"/>
    </source>
</evidence>
<proteinExistence type="predicted"/>
<evidence type="ECO:0000256" key="4">
    <source>
        <dbReference type="ARBA" id="ARBA00022737"/>
    </source>
</evidence>
<evidence type="ECO:0000256" key="1">
    <source>
        <dbReference type="ARBA" id="ARBA00004613"/>
    </source>
</evidence>
<dbReference type="Pfam" id="PF03534">
    <property type="entry name" value="SpvB"/>
    <property type="match status" value="1"/>
</dbReference>
<evidence type="ECO:0000313" key="10">
    <source>
        <dbReference type="Proteomes" id="UP000533080"/>
    </source>
</evidence>
<evidence type="ECO:0000256" key="7">
    <source>
        <dbReference type="SAM" id="Phobius"/>
    </source>
</evidence>
<keyword evidence="4" id="KW-0677">Repeat</keyword>
<dbReference type="Pfam" id="PF13517">
    <property type="entry name" value="FG-GAP_3"/>
    <property type="match status" value="1"/>
</dbReference>
<evidence type="ECO:0000313" key="9">
    <source>
        <dbReference type="EMBL" id="NOJ77229.1"/>
    </source>
</evidence>
<dbReference type="Pfam" id="PF25023">
    <property type="entry name" value="TEN_YD-shell"/>
    <property type="match status" value="1"/>
</dbReference>
<evidence type="ECO:0000256" key="2">
    <source>
        <dbReference type="ARBA" id="ARBA00022525"/>
    </source>
</evidence>
<feature type="transmembrane region" description="Helical" evidence="7">
    <location>
        <begin position="1780"/>
        <end position="1799"/>
    </location>
</feature>
<dbReference type="InterPro" id="IPR028994">
    <property type="entry name" value="Integrin_alpha_N"/>
</dbReference>
<dbReference type="NCBIfam" id="TIGR03696">
    <property type="entry name" value="Rhs_assc_core"/>
    <property type="match status" value="1"/>
</dbReference>
<dbReference type="Proteomes" id="UP000533080">
    <property type="component" value="Unassembled WGS sequence"/>
</dbReference>
<feature type="transmembrane region" description="Helical" evidence="7">
    <location>
        <begin position="1806"/>
        <end position="1829"/>
    </location>
</feature>
<gene>
    <name evidence="9" type="ORF">HNV28_02470</name>
</gene>
<name>A0A7Y4IDT4_MYXXA</name>
<dbReference type="PANTHER" id="PTHR32305:SF15">
    <property type="entry name" value="PROTEIN RHSA-RELATED"/>
    <property type="match status" value="1"/>
</dbReference>
<feature type="region of interest" description="Disordered" evidence="6">
    <location>
        <begin position="1039"/>
        <end position="1063"/>
    </location>
</feature>
<dbReference type="SUPFAM" id="SSF69318">
    <property type="entry name" value="Integrin alpha N-terminal domain"/>
    <property type="match status" value="1"/>
</dbReference>
<dbReference type="GO" id="GO:0005576">
    <property type="term" value="C:extracellular region"/>
    <property type="evidence" value="ECO:0007669"/>
    <property type="project" value="UniProtKB-SubCell"/>
</dbReference>
<feature type="transmembrane region" description="Helical" evidence="7">
    <location>
        <begin position="1915"/>
        <end position="1936"/>
    </location>
</feature>
<keyword evidence="7" id="KW-0472">Membrane</keyword>
<keyword evidence="7" id="KW-1133">Transmembrane helix</keyword>
<keyword evidence="2" id="KW-0964">Secreted</keyword>
<dbReference type="RefSeq" id="WP_171439748.1">
    <property type="nucleotide sequence ID" value="NZ_JABFNT010000006.1"/>
</dbReference>
<keyword evidence="3" id="KW-0732">Signal</keyword>
<dbReference type="InterPro" id="IPR056823">
    <property type="entry name" value="TEN-like_YD-shell"/>
</dbReference>
<dbReference type="GO" id="GO:0005737">
    <property type="term" value="C:cytoplasm"/>
    <property type="evidence" value="ECO:0007669"/>
    <property type="project" value="InterPro"/>
</dbReference>
<organism evidence="9 10">
    <name type="scientific">Myxococcus xanthus</name>
    <dbReference type="NCBI Taxonomy" id="34"/>
    <lineage>
        <taxon>Bacteria</taxon>
        <taxon>Pseudomonadati</taxon>
        <taxon>Myxococcota</taxon>
        <taxon>Myxococcia</taxon>
        <taxon>Myxococcales</taxon>
        <taxon>Cystobacterineae</taxon>
        <taxon>Myxococcaceae</taxon>
        <taxon>Myxococcus</taxon>
    </lineage>
</organism>
<keyword evidence="5" id="KW-0843">Virulence</keyword>
<feature type="domain" description="Teneurin-like YD-shell" evidence="8">
    <location>
        <begin position="972"/>
        <end position="1404"/>
    </location>
</feature>